<name>A0A7J9FS66_9ROSI</name>
<organism evidence="1 2">
    <name type="scientific">Gossypium trilobum</name>
    <dbReference type="NCBI Taxonomy" id="34281"/>
    <lineage>
        <taxon>Eukaryota</taxon>
        <taxon>Viridiplantae</taxon>
        <taxon>Streptophyta</taxon>
        <taxon>Embryophyta</taxon>
        <taxon>Tracheophyta</taxon>
        <taxon>Spermatophyta</taxon>
        <taxon>Magnoliopsida</taxon>
        <taxon>eudicotyledons</taxon>
        <taxon>Gunneridae</taxon>
        <taxon>Pentapetalae</taxon>
        <taxon>rosids</taxon>
        <taxon>malvids</taxon>
        <taxon>Malvales</taxon>
        <taxon>Malvaceae</taxon>
        <taxon>Malvoideae</taxon>
        <taxon>Gossypium</taxon>
    </lineage>
</organism>
<dbReference type="Proteomes" id="UP000593568">
    <property type="component" value="Unassembled WGS sequence"/>
</dbReference>
<protein>
    <submittedName>
        <fullName evidence="1">Uncharacterized protein</fullName>
    </submittedName>
</protein>
<accession>A0A7J9FS66</accession>
<gene>
    <name evidence="1" type="ORF">Gotri_027126</name>
</gene>
<evidence type="ECO:0000313" key="1">
    <source>
        <dbReference type="EMBL" id="MBA0788018.1"/>
    </source>
</evidence>
<dbReference type="EMBL" id="JABEZW010227024">
    <property type="protein sequence ID" value="MBA0788018.1"/>
    <property type="molecule type" value="Genomic_DNA"/>
</dbReference>
<keyword evidence="2" id="KW-1185">Reference proteome</keyword>
<reference evidence="1 2" key="1">
    <citation type="journal article" date="2019" name="Genome Biol. Evol.">
        <title>Insights into the evolution of the New World diploid cottons (Gossypium, subgenus Houzingenia) based on genome sequencing.</title>
        <authorList>
            <person name="Grover C.E."/>
            <person name="Arick M.A. 2nd"/>
            <person name="Thrash A."/>
            <person name="Conover J.L."/>
            <person name="Sanders W.S."/>
            <person name="Peterson D.G."/>
            <person name="Frelichowski J.E."/>
            <person name="Scheffler J.A."/>
            <person name="Scheffler B.E."/>
            <person name="Wendel J.F."/>
        </authorList>
    </citation>
    <scope>NUCLEOTIDE SEQUENCE [LARGE SCALE GENOMIC DNA]</scope>
    <source>
        <strain evidence="1">8</strain>
        <tissue evidence="1">Leaf</tissue>
    </source>
</reference>
<evidence type="ECO:0000313" key="2">
    <source>
        <dbReference type="Proteomes" id="UP000593568"/>
    </source>
</evidence>
<comment type="caution">
    <text evidence="1">The sequence shown here is derived from an EMBL/GenBank/DDBJ whole genome shotgun (WGS) entry which is preliminary data.</text>
</comment>
<dbReference type="AlphaFoldDB" id="A0A7J9FS66"/>
<sequence>MTPRAKIWMNFVCLRIWPTADLFNISPIQAILVNAMLQKKQICIGTWIYRNMIAFVRNQAKGAFFSYLIMEMCKKSEYL</sequence>
<proteinExistence type="predicted"/>